<dbReference type="Pfam" id="PF01152">
    <property type="entry name" value="Bac_globin"/>
    <property type="match status" value="1"/>
</dbReference>
<dbReference type="HOGENOM" id="CLU_103526_1_0_11"/>
<dbReference type="eggNOG" id="COG2346">
    <property type="taxonomic scope" value="Bacteria"/>
</dbReference>
<dbReference type="PATRIC" id="fig|1246995.3.peg.5011"/>
<dbReference type="Gene3D" id="1.10.490.10">
    <property type="entry name" value="Globins"/>
    <property type="match status" value="1"/>
</dbReference>
<keyword evidence="4" id="KW-0408">Iron</keyword>
<keyword evidence="1" id="KW-0813">Transport</keyword>
<dbReference type="SUPFAM" id="SSF46458">
    <property type="entry name" value="Globin-like"/>
    <property type="match status" value="1"/>
</dbReference>
<dbReference type="OrthoDB" id="9798157at2"/>
<evidence type="ECO:0000313" key="5">
    <source>
        <dbReference type="EMBL" id="AGZ43213.1"/>
    </source>
</evidence>
<reference evidence="5 6" key="1">
    <citation type="journal article" date="2014" name="J. Biotechnol.">
        <title>Complete genome sequence of the actinobacterium Actinoplanes friuliensis HAG 010964, producer of the lipopeptide antibiotic friulimycin.</title>
        <authorList>
            <person name="Ruckert C."/>
            <person name="Szczepanowski R."/>
            <person name="Albersmeier A."/>
            <person name="Goesmann A."/>
            <person name="Fischer N."/>
            <person name="Steinkamper A."/>
            <person name="Puhler A."/>
            <person name="Biener R."/>
            <person name="Schwartz D."/>
            <person name="Kalinowski J."/>
        </authorList>
    </citation>
    <scope>NUCLEOTIDE SEQUENCE [LARGE SCALE GENOMIC DNA]</scope>
    <source>
        <strain evidence="5 6">DSM 7358</strain>
    </source>
</reference>
<keyword evidence="6" id="KW-1185">Reference proteome</keyword>
<evidence type="ECO:0000313" key="6">
    <source>
        <dbReference type="Proteomes" id="UP000017746"/>
    </source>
</evidence>
<dbReference type="STRING" id="1246995.AFR_24735"/>
<keyword evidence="2" id="KW-0349">Heme</keyword>
<proteinExistence type="predicted"/>
<dbReference type="AlphaFoldDB" id="U5W1W4"/>
<gene>
    <name evidence="5" type="ORF">AFR_24735</name>
</gene>
<evidence type="ECO:0000256" key="3">
    <source>
        <dbReference type="ARBA" id="ARBA00022723"/>
    </source>
</evidence>
<dbReference type="InterPro" id="IPR012292">
    <property type="entry name" value="Globin/Proto"/>
</dbReference>
<dbReference type="Proteomes" id="UP000017746">
    <property type="component" value="Chromosome"/>
</dbReference>
<dbReference type="CDD" id="cd14775">
    <property type="entry name" value="TrHb2_O-like"/>
    <property type="match status" value="1"/>
</dbReference>
<organism evidence="5 6">
    <name type="scientific">Actinoplanes friuliensis DSM 7358</name>
    <dbReference type="NCBI Taxonomy" id="1246995"/>
    <lineage>
        <taxon>Bacteria</taxon>
        <taxon>Bacillati</taxon>
        <taxon>Actinomycetota</taxon>
        <taxon>Actinomycetes</taxon>
        <taxon>Micromonosporales</taxon>
        <taxon>Micromonosporaceae</taxon>
        <taxon>Actinoplanes</taxon>
    </lineage>
</organism>
<dbReference type="GO" id="GO:0020037">
    <property type="term" value="F:heme binding"/>
    <property type="evidence" value="ECO:0007669"/>
    <property type="project" value="InterPro"/>
</dbReference>
<protein>
    <submittedName>
        <fullName evidence="5">Oxygen-binding heme protein</fullName>
    </submittedName>
</protein>
<sequence length="147" mass="15712">MTLYEAAGGAPAMRALAADFHARCLADPVLEHPFSHTGNPEHVQRLADYWGEVFGGPPVYSASFGGHSAMLHLHAGQGAQGDLGDRFVACFVSAMDGAQLPEVPEVRAALRDYMRWATDEVMGLSPAGSVVTAGLPMPRWDFDGLCR</sequence>
<dbReference type="GO" id="GO:0019825">
    <property type="term" value="F:oxygen binding"/>
    <property type="evidence" value="ECO:0007669"/>
    <property type="project" value="InterPro"/>
</dbReference>
<dbReference type="GO" id="GO:0046872">
    <property type="term" value="F:metal ion binding"/>
    <property type="evidence" value="ECO:0007669"/>
    <property type="project" value="UniProtKB-KW"/>
</dbReference>
<dbReference type="KEGG" id="afs:AFR_24735"/>
<name>U5W1W4_9ACTN</name>
<accession>U5W1W4</accession>
<dbReference type="EMBL" id="CP006272">
    <property type="protein sequence ID" value="AGZ43213.1"/>
    <property type="molecule type" value="Genomic_DNA"/>
</dbReference>
<dbReference type="InterPro" id="IPR009050">
    <property type="entry name" value="Globin-like_sf"/>
</dbReference>
<evidence type="ECO:0000256" key="1">
    <source>
        <dbReference type="ARBA" id="ARBA00022448"/>
    </source>
</evidence>
<dbReference type="InterPro" id="IPR001486">
    <property type="entry name" value="Hemoglobin_trunc"/>
</dbReference>
<keyword evidence="3" id="KW-0479">Metal-binding</keyword>
<evidence type="ECO:0000256" key="2">
    <source>
        <dbReference type="ARBA" id="ARBA00022617"/>
    </source>
</evidence>
<dbReference type="RefSeq" id="WP_023363803.1">
    <property type="nucleotide sequence ID" value="NC_022657.1"/>
</dbReference>
<evidence type="ECO:0000256" key="4">
    <source>
        <dbReference type="ARBA" id="ARBA00023004"/>
    </source>
</evidence>